<name>A0A2Z7D9M9_9LAMI</name>
<evidence type="ECO:0000313" key="2">
    <source>
        <dbReference type="EMBL" id="KZV56589.1"/>
    </source>
</evidence>
<protein>
    <submittedName>
        <fullName evidence="2">Uncharacterized protein</fullName>
    </submittedName>
</protein>
<proteinExistence type="predicted"/>
<accession>A0A2Z7D9M9</accession>
<feature type="region of interest" description="Disordered" evidence="1">
    <location>
        <begin position="104"/>
        <end position="143"/>
    </location>
</feature>
<reference evidence="2 3" key="1">
    <citation type="journal article" date="2015" name="Proc. Natl. Acad. Sci. U.S.A.">
        <title>The resurrection genome of Boea hygrometrica: A blueprint for survival of dehydration.</title>
        <authorList>
            <person name="Xiao L."/>
            <person name="Yang G."/>
            <person name="Zhang L."/>
            <person name="Yang X."/>
            <person name="Zhao S."/>
            <person name="Ji Z."/>
            <person name="Zhou Q."/>
            <person name="Hu M."/>
            <person name="Wang Y."/>
            <person name="Chen M."/>
            <person name="Xu Y."/>
            <person name="Jin H."/>
            <person name="Xiao X."/>
            <person name="Hu G."/>
            <person name="Bao F."/>
            <person name="Hu Y."/>
            <person name="Wan P."/>
            <person name="Li L."/>
            <person name="Deng X."/>
            <person name="Kuang T."/>
            <person name="Xiang C."/>
            <person name="Zhu J.K."/>
            <person name="Oliver M.J."/>
            <person name="He Y."/>
        </authorList>
    </citation>
    <scope>NUCLEOTIDE SEQUENCE [LARGE SCALE GENOMIC DNA]</scope>
    <source>
        <strain evidence="3">cv. XS01</strain>
    </source>
</reference>
<evidence type="ECO:0000256" key="1">
    <source>
        <dbReference type="SAM" id="MobiDB-lite"/>
    </source>
</evidence>
<dbReference type="EMBL" id="KQ988034">
    <property type="protein sequence ID" value="KZV56589.1"/>
    <property type="molecule type" value="Genomic_DNA"/>
</dbReference>
<organism evidence="2 3">
    <name type="scientific">Dorcoceras hygrometricum</name>
    <dbReference type="NCBI Taxonomy" id="472368"/>
    <lineage>
        <taxon>Eukaryota</taxon>
        <taxon>Viridiplantae</taxon>
        <taxon>Streptophyta</taxon>
        <taxon>Embryophyta</taxon>
        <taxon>Tracheophyta</taxon>
        <taxon>Spermatophyta</taxon>
        <taxon>Magnoliopsida</taxon>
        <taxon>eudicotyledons</taxon>
        <taxon>Gunneridae</taxon>
        <taxon>Pentapetalae</taxon>
        <taxon>asterids</taxon>
        <taxon>lamiids</taxon>
        <taxon>Lamiales</taxon>
        <taxon>Gesneriaceae</taxon>
        <taxon>Didymocarpoideae</taxon>
        <taxon>Trichosporeae</taxon>
        <taxon>Loxocarpinae</taxon>
        <taxon>Dorcoceras</taxon>
    </lineage>
</organism>
<feature type="compositionally biased region" description="Basic residues" evidence="1">
    <location>
        <begin position="104"/>
        <end position="117"/>
    </location>
</feature>
<dbReference type="Proteomes" id="UP000250235">
    <property type="component" value="Unassembled WGS sequence"/>
</dbReference>
<gene>
    <name evidence="2" type="ORF">F511_27177</name>
</gene>
<dbReference type="AlphaFoldDB" id="A0A2Z7D9M9"/>
<sequence length="143" mass="17203">MSERKCAKMGHLQQQETEGLSVCMHVTIVNREPESPLQTLHARYLVLRLILRLFNLESYYHHRSDRNRENKNKATEQNKMLHARYPGFRPFLCMSNFERFYHHRSYRNKENKKRAQRTKQGGLDQFRPDTKSRLEPGQLSRTE</sequence>
<keyword evidence="3" id="KW-1185">Reference proteome</keyword>
<evidence type="ECO:0000313" key="3">
    <source>
        <dbReference type="Proteomes" id="UP000250235"/>
    </source>
</evidence>